<dbReference type="InterPro" id="IPR033132">
    <property type="entry name" value="GH_1_N_CS"/>
</dbReference>
<dbReference type="GO" id="GO:0008422">
    <property type="term" value="F:beta-glucosidase activity"/>
    <property type="evidence" value="ECO:0007669"/>
    <property type="project" value="TreeGrafter"/>
</dbReference>
<dbReference type="InterPro" id="IPR001360">
    <property type="entry name" value="Glyco_hydro_1"/>
</dbReference>
<dbReference type="PANTHER" id="PTHR10353">
    <property type="entry name" value="GLYCOSYL HYDROLASE"/>
    <property type="match status" value="1"/>
</dbReference>
<evidence type="ECO:0000256" key="7">
    <source>
        <dbReference type="SAM" id="SignalP"/>
    </source>
</evidence>
<evidence type="ECO:0000256" key="3">
    <source>
        <dbReference type="ARBA" id="ARBA00022801"/>
    </source>
</evidence>
<protein>
    <recommendedName>
        <fullName evidence="9">Beta-glucosidase</fullName>
    </recommendedName>
</protein>
<sequence>MGSSNGVVFNKLLLVTLNLLQLARGGSDEYSGVSNYSFPDDFIFGVATSAYQIEGAWNEGGKGESIWDTYIHKNPEYSQDYSNGDNAADSYHHFMDDIEVIKSLGVSHYRMSISWPRILPNGTADHINQEGVLHYRRLFEELVKVNITPVVTIYHWDIPTPLFGFGLWKNSTLSDHFLDYARILFNLYGDLVKMWVTINEPDIICDDGILFNKFLPETESNGFNEYLCIHNMLLAHARTYRLYEKEFKPHQKGKIGLCLDAIWTEPKNPENPEDVKAAERYEQMHISTYAHLIFSEAGDYPSYVRERVDNMSREQGYKQSRLPYYTNEELKSLQGSADFLGINHYTTFLATSSPMEPFWSIPSMDHDTAVRLEVNEAWPRPGVDWLSVYPPGIRKLLNWLKNNFKLLEDIPIMITENGLTDEGQTEDYDRISYYNNYLYQVLLAINEDGCNVKGYFGWSLLDTFEWNYGYTVTFGLFKVDFNSPNKTRTPKLSAYNYANIVRTRRIDFDFIKAPE</sequence>
<evidence type="ECO:0008006" key="9">
    <source>
        <dbReference type="Google" id="ProtNLM"/>
    </source>
</evidence>
<feature type="chain" id="PRO_5013105176" description="Beta-glucosidase" evidence="7">
    <location>
        <begin position="26"/>
        <end position="515"/>
    </location>
</feature>
<evidence type="ECO:0000313" key="8">
    <source>
        <dbReference type="EMBL" id="PCG63058.1"/>
    </source>
</evidence>
<gene>
    <name evidence="8" type="ORF">B5V51_13033</name>
</gene>
<comment type="caution">
    <text evidence="8">The sequence shown here is derived from an EMBL/GenBank/DDBJ whole genome shotgun (WGS) entry which is preliminary data.</text>
</comment>
<dbReference type="AlphaFoldDB" id="A0A2A4IUI6"/>
<keyword evidence="5" id="KW-0326">Glycosidase</keyword>
<name>A0A2A4IUI6_HELVI</name>
<accession>A0A2A4IUI6</accession>
<dbReference type="PANTHER" id="PTHR10353:SF36">
    <property type="entry name" value="LP05116P"/>
    <property type="match status" value="1"/>
</dbReference>
<dbReference type="STRING" id="7102.A0A2A4IUI6"/>
<dbReference type="FunFam" id="3.20.20.80:FF:000013">
    <property type="entry name" value="lactase-phlorizin hydrolase"/>
    <property type="match status" value="1"/>
</dbReference>
<dbReference type="InterPro" id="IPR017853">
    <property type="entry name" value="GH"/>
</dbReference>
<organism evidence="8">
    <name type="scientific">Heliothis virescens</name>
    <name type="common">Tobacco budworm moth</name>
    <dbReference type="NCBI Taxonomy" id="7102"/>
    <lineage>
        <taxon>Eukaryota</taxon>
        <taxon>Metazoa</taxon>
        <taxon>Ecdysozoa</taxon>
        <taxon>Arthropoda</taxon>
        <taxon>Hexapoda</taxon>
        <taxon>Insecta</taxon>
        <taxon>Pterygota</taxon>
        <taxon>Neoptera</taxon>
        <taxon>Endopterygota</taxon>
        <taxon>Lepidoptera</taxon>
        <taxon>Glossata</taxon>
        <taxon>Ditrysia</taxon>
        <taxon>Noctuoidea</taxon>
        <taxon>Noctuidae</taxon>
        <taxon>Heliothinae</taxon>
        <taxon>Heliothis</taxon>
    </lineage>
</organism>
<dbReference type="PRINTS" id="PR00131">
    <property type="entry name" value="GLHYDRLASE1"/>
</dbReference>
<evidence type="ECO:0000256" key="4">
    <source>
        <dbReference type="ARBA" id="ARBA00023180"/>
    </source>
</evidence>
<dbReference type="GO" id="GO:0005975">
    <property type="term" value="P:carbohydrate metabolic process"/>
    <property type="evidence" value="ECO:0007669"/>
    <property type="project" value="InterPro"/>
</dbReference>
<evidence type="ECO:0000256" key="2">
    <source>
        <dbReference type="ARBA" id="ARBA00011738"/>
    </source>
</evidence>
<keyword evidence="4" id="KW-0325">Glycoprotein</keyword>
<comment type="subunit">
    <text evidence="2">Homodimer.</text>
</comment>
<comment type="similarity">
    <text evidence="1 6">Belongs to the glycosyl hydrolase 1 family.</text>
</comment>
<evidence type="ECO:0000256" key="6">
    <source>
        <dbReference type="RuleBase" id="RU003690"/>
    </source>
</evidence>
<dbReference type="Gene3D" id="3.20.20.80">
    <property type="entry name" value="Glycosidases"/>
    <property type="match status" value="1"/>
</dbReference>
<dbReference type="Pfam" id="PF00232">
    <property type="entry name" value="Glyco_hydro_1"/>
    <property type="match status" value="1"/>
</dbReference>
<evidence type="ECO:0000256" key="1">
    <source>
        <dbReference type="ARBA" id="ARBA00010838"/>
    </source>
</evidence>
<feature type="signal peptide" evidence="7">
    <location>
        <begin position="1"/>
        <end position="25"/>
    </location>
</feature>
<proteinExistence type="inferred from homology"/>
<dbReference type="SUPFAM" id="SSF51445">
    <property type="entry name" value="(Trans)glycosidases"/>
    <property type="match status" value="1"/>
</dbReference>
<keyword evidence="3" id="KW-0378">Hydrolase</keyword>
<evidence type="ECO:0000256" key="5">
    <source>
        <dbReference type="ARBA" id="ARBA00023295"/>
    </source>
</evidence>
<reference evidence="8" key="1">
    <citation type="submission" date="2017-09" db="EMBL/GenBank/DDBJ databases">
        <title>Contemporary evolution of a Lepidopteran species, Heliothis virescens, in response to modern agricultural practices.</title>
        <authorList>
            <person name="Fritz M.L."/>
            <person name="Deyonke A.M."/>
            <person name="Papanicolaou A."/>
            <person name="Micinski S."/>
            <person name="Westbrook J."/>
            <person name="Gould F."/>
        </authorList>
    </citation>
    <scope>NUCLEOTIDE SEQUENCE [LARGE SCALE GENOMIC DNA]</scope>
    <source>
        <strain evidence="8">HvINT-</strain>
        <tissue evidence="8">Whole body</tissue>
    </source>
</reference>
<dbReference type="EMBL" id="NWSH01007170">
    <property type="protein sequence ID" value="PCG63058.1"/>
    <property type="molecule type" value="Genomic_DNA"/>
</dbReference>
<keyword evidence="7" id="KW-0732">Signal</keyword>
<dbReference type="PROSITE" id="PS00653">
    <property type="entry name" value="GLYCOSYL_HYDROL_F1_2"/>
    <property type="match status" value="1"/>
</dbReference>